<keyword evidence="1" id="KW-1133">Transmembrane helix</keyword>
<keyword evidence="3" id="KW-1185">Reference proteome</keyword>
<protein>
    <submittedName>
        <fullName evidence="2">Nose resistant to fluoxetine protein 6-like</fullName>
    </submittedName>
</protein>
<reference evidence="2 3" key="1">
    <citation type="journal article" date="2017" name="Gigascience">
        <title>Draft genome of the honey bee ectoparasitic mite, Tropilaelaps mercedesae, is shaped by the parasitic life history.</title>
        <authorList>
            <person name="Dong X."/>
            <person name="Armstrong S.D."/>
            <person name="Xia D."/>
            <person name="Makepeace B.L."/>
            <person name="Darby A.C."/>
            <person name="Kadowaki T."/>
        </authorList>
    </citation>
    <scope>NUCLEOTIDE SEQUENCE [LARGE SCALE GENOMIC DNA]</scope>
    <source>
        <strain evidence="2">Wuxi-XJTLU</strain>
    </source>
</reference>
<keyword evidence="1" id="KW-0812">Transmembrane</keyword>
<dbReference type="AlphaFoldDB" id="A0A1V9XIX0"/>
<dbReference type="PANTHER" id="PTHR11161:SF0">
    <property type="entry name" value="O-ACYLTRANSFERASE LIKE PROTEIN"/>
    <property type="match status" value="1"/>
</dbReference>
<dbReference type="PANTHER" id="PTHR11161">
    <property type="entry name" value="O-ACYLTRANSFERASE"/>
    <property type="match status" value="1"/>
</dbReference>
<comment type="caution">
    <text evidence="2">The sequence shown here is derived from an EMBL/GenBank/DDBJ whole genome shotgun (WGS) entry which is preliminary data.</text>
</comment>
<dbReference type="InParanoid" id="A0A1V9XIX0"/>
<feature type="transmembrane region" description="Helical" evidence="1">
    <location>
        <begin position="99"/>
        <end position="118"/>
    </location>
</feature>
<sequence>MGTATDFLISAFCKANFQSEEKFGRNSGLARIMLCFSARANTKLLLEVNQNPRSDAFAYRFLHGMRFFSIYGVVLGHSFCAFNFTSTSRLVNALHYGDSWWFCIIMSAYLCVDTFLFIG</sequence>
<evidence type="ECO:0000256" key="1">
    <source>
        <dbReference type="SAM" id="Phobius"/>
    </source>
</evidence>
<feature type="transmembrane region" description="Helical" evidence="1">
    <location>
        <begin position="67"/>
        <end position="87"/>
    </location>
</feature>
<evidence type="ECO:0000313" key="2">
    <source>
        <dbReference type="EMBL" id="OQR73490.1"/>
    </source>
</evidence>
<organism evidence="2 3">
    <name type="scientific">Tropilaelaps mercedesae</name>
    <dbReference type="NCBI Taxonomy" id="418985"/>
    <lineage>
        <taxon>Eukaryota</taxon>
        <taxon>Metazoa</taxon>
        <taxon>Ecdysozoa</taxon>
        <taxon>Arthropoda</taxon>
        <taxon>Chelicerata</taxon>
        <taxon>Arachnida</taxon>
        <taxon>Acari</taxon>
        <taxon>Parasitiformes</taxon>
        <taxon>Mesostigmata</taxon>
        <taxon>Gamasina</taxon>
        <taxon>Dermanyssoidea</taxon>
        <taxon>Laelapidae</taxon>
        <taxon>Tropilaelaps</taxon>
    </lineage>
</organism>
<keyword evidence="1" id="KW-0472">Membrane</keyword>
<dbReference type="InterPro" id="IPR052728">
    <property type="entry name" value="O2_lipid_transport_reg"/>
</dbReference>
<accession>A0A1V9XIX0</accession>
<dbReference type="EMBL" id="MNPL01009859">
    <property type="protein sequence ID" value="OQR73490.1"/>
    <property type="molecule type" value="Genomic_DNA"/>
</dbReference>
<proteinExistence type="predicted"/>
<evidence type="ECO:0000313" key="3">
    <source>
        <dbReference type="Proteomes" id="UP000192247"/>
    </source>
</evidence>
<gene>
    <name evidence="2" type="ORF">BIW11_09696</name>
</gene>
<dbReference type="Proteomes" id="UP000192247">
    <property type="component" value="Unassembled WGS sequence"/>
</dbReference>
<dbReference type="OrthoDB" id="6487153at2759"/>
<name>A0A1V9XIX0_9ACAR</name>